<feature type="transmembrane region" description="Helical" evidence="3">
    <location>
        <begin position="6"/>
        <end position="25"/>
    </location>
</feature>
<gene>
    <name evidence="5" type="ORF">FHS81_000342</name>
</gene>
<evidence type="ECO:0000313" key="5">
    <source>
        <dbReference type="EMBL" id="MBB3808288.1"/>
    </source>
</evidence>
<feature type="transmembrane region" description="Helical" evidence="3">
    <location>
        <begin position="91"/>
        <end position="109"/>
    </location>
</feature>
<reference evidence="5 6" key="1">
    <citation type="submission" date="2020-08" db="EMBL/GenBank/DDBJ databases">
        <title>Genomic Encyclopedia of Type Strains, Phase IV (KMG-IV): sequencing the most valuable type-strain genomes for metagenomic binning, comparative biology and taxonomic classification.</title>
        <authorList>
            <person name="Goeker M."/>
        </authorList>
    </citation>
    <scope>NUCLEOTIDE SEQUENCE [LARGE SCALE GENOMIC DNA]</scope>
    <source>
        <strain evidence="5 6">DSM 28760</strain>
    </source>
</reference>
<evidence type="ECO:0000256" key="3">
    <source>
        <dbReference type="SAM" id="Phobius"/>
    </source>
</evidence>
<protein>
    <recommendedName>
        <fullName evidence="1">diguanylate cyclase</fullName>
        <ecNumber evidence="1">2.7.7.65</ecNumber>
    </recommendedName>
</protein>
<dbReference type="EMBL" id="JACICC010000001">
    <property type="protein sequence ID" value="MBB3808288.1"/>
    <property type="molecule type" value="Genomic_DNA"/>
</dbReference>
<dbReference type="InterPro" id="IPR000160">
    <property type="entry name" value="GGDEF_dom"/>
</dbReference>
<dbReference type="FunFam" id="3.30.70.270:FF:000001">
    <property type="entry name" value="Diguanylate cyclase domain protein"/>
    <property type="match status" value="1"/>
</dbReference>
<dbReference type="GO" id="GO:0043709">
    <property type="term" value="P:cell adhesion involved in single-species biofilm formation"/>
    <property type="evidence" value="ECO:0007669"/>
    <property type="project" value="TreeGrafter"/>
</dbReference>
<feature type="transmembrane region" description="Helical" evidence="3">
    <location>
        <begin position="184"/>
        <end position="207"/>
    </location>
</feature>
<dbReference type="InterPro" id="IPR043128">
    <property type="entry name" value="Rev_trsase/Diguanyl_cyclase"/>
</dbReference>
<keyword evidence="3" id="KW-0472">Membrane</keyword>
<feature type="transmembrane region" description="Helical" evidence="3">
    <location>
        <begin position="62"/>
        <end position="79"/>
    </location>
</feature>
<feature type="domain" description="GGDEF" evidence="4">
    <location>
        <begin position="249"/>
        <end position="382"/>
    </location>
</feature>
<dbReference type="Proteomes" id="UP000537592">
    <property type="component" value="Unassembled WGS sequence"/>
</dbReference>
<dbReference type="GO" id="GO:0005886">
    <property type="term" value="C:plasma membrane"/>
    <property type="evidence" value="ECO:0007669"/>
    <property type="project" value="TreeGrafter"/>
</dbReference>
<feature type="region of interest" description="Disordered" evidence="2">
    <location>
        <begin position="392"/>
        <end position="412"/>
    </location>
</feature>
<dbReference type="InterPro" id="IPR029787">
    <property type="entry name" value="Nucleotide_cyclase"/>
</dbReference>
<dbReference type="PANTHER" id="PTHR45138">
    <property type="entry name" value="REGULATORY COMPONENTS OF SENSORY TRANSDUCTION SYSTEM"/>
    <property type="match status" value="1"/>
</dbReference>
<keyword evidence="3" id="KW-0812">Transmembrane</keyword>
<dbReference type="AlphaFoldDB" id="A0A7W5Z1J2"/>
<dbReference type="Gene3D" id="3.30.70.270">
    <property type="match status" value="1"/>
</dbReference>
<feature type="transmembrane region" description="Helical" evidence="3">
    <location>
        <begin position="37"/>
        <end position="56"/>
    </location>
</feature>
<dbReference type="PROSITE" id="PS50887">
    <property type="entry name" value="GGDEF"/>
    <property type="match status" value="1"/>
</dbReference>
<evidence type="ECO:0000259" key="4">
    <source>
        <dbReference type="PROSITE" id="PS50887"/>
    </source>
</evidence>
<dbReference type="PANTHER" id="PTHR45138:SF24">
    <property type="entry name" value="DIGUANYLATE CYCLASE DGCC-RELATED"/>
    <property type="match status" value="1"/>
</dbReference>
<dbReference type="Pfam" id="PF00990">
    <property type="entry name" value="GGDEF"/>
    <property type="match status" value="1"/>
</dbReference>
<evidence type="ECO:0000256" key="1">
    <source>
        <dbReference type="ARBA" id="ARBA00012528"/>
    </source>
</evidence>
<keyword evidence="3" id="KW-1133">Transmembrane helix</keyword>
<dbReference type="EC" id="2.7.7.65" evidence="1"/>
<organism evidence="5 6">
    <name type="scientific">Pseudochelatococcus contaminans</name>
    <dbReference type="NCBI Taxonomy" id="1538103"/>
    <lineage>
        <taxon>Bacteria</taxon>
        <taxon>Pseudomonadati</taxon>
        <taxon>Pseudomonadota</taxon>
        <taxon>Alphaproteobacteria</taxon>
        <taxon>Hyphomicrobiales</taxon>
        <taxon>Chelatococcaceae</taxon>
        <taxon>Pseudochelatococcus</taxon>
    </lineage>
</organism>
<dbReference type="GO" id="GO:0052621">
    <property type="term" value="F:diguanylate cyclase activity"/>
    <property type="evidence" value="ECO:0007669"/>
    <property type="project" value="UniProtKB-EC"/>
</dbReference>
<name>A0A7W5Z1J2_9HYPH</name>
<keyword evidence="6" id="KW-1185">Reference proteome</keyword>
<dbReference type="GO" id="GO:1902201">
    <property type="term" value="P:negative regulation of bacterial-type flagellum-dependent cell motility"/>
    <property type="evidence" value="ECO:0007669"/>
    <property type="project" value="TreeGrafter"/>
</dbReference>
<comment type="caution">
    <text evidence="5">The sequence shown here is derived from an EMBL/GenBank/DDBJ whole genome shotgun (WGS) entry which is preliminary data.</text>
</comment>
<proteinExistence type="predicted"/>
<feature type="transmembrane region" description="Helical" evidence="3">
    <location>
        <begin position="150"/>
        <end position="172"/>
    </location>
</feature>
<dbReference type="CDD" id="cd01949">
    <property type="entry name" value="GGDEF"/>
    <property type="match status" value="1"/>
</dbReference>
<accession>A0A7W5Z1J2</accession>
<feature type="transmembrane region" description="Helical" evidence="3">
    <location>
        <begin position="115"/>
        <end position="138"/>
    </location>
</feature>
<dbReference type="NCBIfam" id="TIGR00254">
    <property type="entry name" value="GGDEF"/>
    <property type="match status" value="1"/>
</dbReference>
<evidence type="ECO:0000256" key="2">
    <source>
        <dbReference type="SAM" id="MobiDB-lite"/>
    </source>
</evidence>
<dbReference type="SMART" id="SM00267">
    <property type="entry name" value="GGDEF"/>
    <property type="match status" value="1"/>
</dbReference>
<dbReference type="RefSeq" id="WP_183750300.1">
    <property type="nucleotide sequence ID" value="NZ_JACICC010000001.1"/>
</dbReference>
<dbReference type="SUPFAM" id="SSF55073">
    <property type="entry name" value="Nucleotide cyclase"/>
    <property type="match status" value="1"/>
</dbReference>
<sequence>MQLDEATLRIVAILFSLLIGGLLLFSWNSNRVNRELLVLGSSFGSAAVGIVLIGIASLGQSVIYLYTGVTLLFFAYGGGWQTMRIFERRPVKPWLAGLGGIFWLALSLIDPEHGPLITALAVAVVPASYTALMGFELWRGRGEYLPSRFALCMVVGLDSVLLVMRGVFIMIAASEAHRWTETQLTMTLSLLIVLVNVAVGYLMLSLIKERLETEQRAQTLIDPLTGLGNRRALHLHAERILRRQATSGQSVCVAIIDLDHFKKINDTFGHFMGDSVLRTFAERATLKLRPVDYLFRVGGEEFLCILQAAEERDAVGVMERIRRSMKSYRIGEGTEARGVTLSAGIASSRRVGYDLEDLTRAADAALYKAKRDGRNRVCVYTGDDTRLAADVEGRAWAEPRPQAGPLSGPQLT</sequence>
<evidence type="ECO:0000313" key="6">
    <source>
        <dbReference type="Proteomes" id="UP000537592"/>
    </source>
</evidence>
<dbReference type="InterPro" id="IPR050469">
    <property type="entry name" value="Diguanylate_Cyclase"/>
</dbReference>